<proteinExistence type="predicted"/>
<evidence type="ECO:0000313" key="2">
    <source>
        <dbReference type="Proteomes" id="UP001516400"/>
    </source>
</evidence>
<keyword evidence="2" id="KW-1185">Reference proteome</keyword>
<evidence type="ECO:0000313" key="1">
    <source>
        <dbReference type="EMBL" id="KAL3269355.1"/>
    </source>
</evidence>
<organism evidence="1 2">
    <name type="scientific">Cryptolaemus montrouzieri</name>
    <dbReference type="NCBI Taxonomy" id="559131"/>
    <lineage>
        <taxon>Eukaryota</taxon>
        <taxon>Metazoa</taxon>
        <taxon>Ecdysozoa</taxon>
        <taxon>Arthropoda</taxon>
        <taxon>Hexapoda</taxon>
        <taxon>Insecta</taxon>
        <taxon>Pterygota</taxon>
        <taxon>Neoptera</taxon>
        <taxon>Endopterygota</taxon>
        <taxon>Coleoptera</taxon>
        <taxon>Polyphaga</taxon>
        <taxon>Cucujiformia</taxon>
        <taxon>Coccinelloidea</taxon>
        <taxon>Coccinellidae</taxon>
        <taxon>Scymninae</taxon>
        <taxon>Scymnini</taxon>
        <taxon>Cryptolaemus</taxon>
    </lineage>
</organism>
<accession>A0ABD2MSH5</accession>
<dbReference type="AlphaFoldDB" id="A0ABD2MSH5"/>
<sequence>TPRFSCPYLFGKLLLSIIKQPGMKDFGFKTEWGSGKLLTQVNKYMHKEIDIVRLNVKFAT</sequence>
<feature type="non-terminal residue" evidence="1">
    <location>
        <position position="60"/>
    </location>
</feature>
<name>A0ABD2MSH5_9CUCU</name>
<dbReference type="EMBL" id="JABFTP020000021">
    <property type="protein sequence ID" value="KAL3269355.1"/>
    <property type="molecule type" value="Genomic_DNA"/>
</dbReference>
<feature type="non-terminal residue" evidence="1">
    <location>
        <position position="1"/>
    </location>
</feature>
<dbReference type="Proteomes" id="UP001516400">
    <property type="component" value="Unassembled WGS sequence"/>
</dbReference>
<gene>
    <name evidence="1" type="ORF">HHI36_008427</name>
</gene>
<comment type="caution">
    <text evidence="1">The sequence shown here is derived from an EMBL/GenBank/DDBJ whole genome shotgun (WGS) entry which is preliminary data.</text>
</comment>
<protein>
    <submittedName>
        <fullName evidence="1">Uncharacterized protein</fullName>
    </submittedName>
</protein>
<reference evidence="1 2" key="1">
    <citation type="journal article" date="2021" name="BMC Biol.">
        <title>Horizontally acquired antibacterial genes associated with adaptive radiation of ladybird beetles.</title>
        <authorList>
            <person name="Li H.S."/>
            <person name="Tang X.F."/>
            <person name="Huang Y.H."/>
            <person name="Xu Z.Y."/>
            <person name="Chen M.L."/>
            <person name="Du X.Y."/>
            <person name="Qiu B.Y."/>
            <person name="Chen P.T."/>
            <person name="Zhang W."/>
            <person name="Slipinski A."/>
            <person name="Escalona H.E."/>
            <person name="Waterhouse R.M."/>
            <person name="Zwick A."/>
            <person name="Pang H."/>
        </authorList>
    </citation>
    <scope>NUCLEOTIDE SEQUENCE [LARGE SCALE GENOMIC DNA]</scope>
    <source>
        <strain evidence="1">SYSU2018</strain>
    </source>
</reference>